<proteinExistence type="predicted"/>
<gene>
    <name evidence="2" type="ORF">HYN46_07760</name>
</gene>
<feature type="domain" description="UPF0033" evidence="1">
    <location>
        <begin position="4"/>
        <end position="71"/>
    </location>
</feature>
<dbReference type="Pfam" id="PF01206">
    <property type="entry name" value="TusA"/>
    <property type="match status" value="1"/>
</dbReference>
<dbReference type="InterPro" id="IPR001455">
    <property type="entry name" value="TusA-like"/>
</dbReference>
<dbReference type="OrthoDB" id="9797551at2"/>
<reference evidence="2 3" key="1">
    <citation type="submission" date="2018-07" db="EMBL/GenBank/DDBJ databases">
        <title>Genome sequencing of Moraxellaceae gen. HYN0046.</title>
        <authorList>
            <person name="Kim M."/>
            <person name="Yi H."/>
        </authorList>
    </citation>
    <scope>NUCLEOTIDE SEQUENCE [LARGE SCALE GENOMIC DNA]</scope>
    <source>
        <strain evidence="2 3">HYN0046</strain>
    </source>
</reference>
<dbReference type="KEGG" id="mbah:HYN46_07760"/>
<accession>A0A345P628</accession>
<dbReference type="Proteomes" id="UP000253940">
    <property type="component" value="Chromosome"/>
</dbReference>
<dbReference type="CDD" id="cd00291">
    <property type="entry name" value="SirA_YedF_YeeD"/>
    <property type="match status" value="1"/>
</dbReference>
<keyword evidence="3" id="KW-1185">Reference proteome</keyword>
<organism evidence="2 3">
    <name type="scientific">Aquirhabdus parva</name>
    <dbReference type="NCBI Taxonomy" id="2283318"/>
    <lineage>
        <taxon>Bacteria</taxon>
        <taxon>Pseudomonadati</taxon>
        <taxon>Pseudomonadota</taxon>
        <taxon>Gammaproteobacteria</taxon>
        <taxon>Moraxellales</taxon>
        <taxon>Moraxellaceae</taxon>
        <taxon>Aquirhabdus</taxon>
    </lineage>
</organism>
<dbReference type="SUPFAM" id="SSF64307">
    <property type="entry name" value="SirA-like"/>
    <property type="match status" value="1"/>
</dbReference>
<sequence length="78" mass="9124">MIFEIDTSGLHCPMPLLKLKMTLRQQADQADDVHIRLISTDPMSQQDIKRYCDIADLVCIQHPNDDKQNKFIFDIHKK</sequence>
<dbReference type="GO" id="GO:0016740">
    <property type="term" value="F:transferase activity"/>
    <property type="evidence" value="ECO:0007669"/>
    <property type="project" value="UniProtKB-KW"/>
</dbReference>
<evidence type="ECO:0000313" key="3">
    <source>
        <dbReference type="Proteomes" id="UP000253940"/>
    </source>
</evidence>
<dbReference type="RefSeq" id="WP_114898847.1">
    <property type="nucleotide sequence ID" value="NZ_CP031222.1"/>
</dbReference>
<dbReference type="InterPro" id="IPR036868">
    <property type="entry name" value="TusA-like_sf"/>
</dbReference>
<evidence type="ECO:0000313" key="2">
    <source>
        <dbReference type="EMBL" id="AXI02737.1"/>
    </source>
</evidence>
<evidence type="ECO:0000259" key="1">
    <source>
        <dbReference type="Pfam" id="PF01206"/>
    </source>
</evidence>
<dbReference type="AlphaFoldDB" id="A0A345P628"/>
<keyword evidence="2" id="KW-0808">Transferase</keyword>
<protein>
    <submittedName>
        <fullName evidence="2">Sulfurtransferase TusA family protein</fullName>
    </submittedName>
</protein>
<dbReference type="Gene3D" id="3.30.110.40">
    <property type="entry name" value="TusA-like domain"/>
    <property type="match status" value="1"/>
</dbReference>
<name>A0A345P628_9GAMM</name>
<dbReference type="EMBL" id="CP031222">
    <property type="protein sequence ID" value="AXI02737.1"/>
    <property type="molecule type" value="Genomic_DNA"/>
</dbReference>